<evidence type="ECO:0000256" key="11">
    <source>
        <dbReference type="HAMAP-Rule" id="MF_01939"/>
    </source>
</evidence>
<dbReference type="InterPro" id="IPR015813">
    <property type="entry name" value="Pyrv/PenolPyrv_kinase-like_dom"/>
</dbReference>
<comment type="function">
    <text evidence="12">Catalyzes the thermodynamically favored C-C bond cleavage of (2R,3S)-2-methylisocitrate to yield pyruvate and succinate.</text>
</comment>
<keyword evidence="5 11" id="KW-0479">Metal-binding</keyword>
<dbReference type="GO" id="GO:0019629">
    <property type="term" value="P:propionate catabolic process, 2-methylcitrate cycle"/>
    <property type="evidence" value="ECO:0007669"/>
    <property type="project" value="UniProtKB-UniRule"/>
</dbReference>
<comment type="similarity">
    <text evidence="3 11 12">Belongs to the isocitrate lyase/PEP mutase superfamily. Methylisocitrate lyase family.</text>
</comment>
<reference evidence="13 14" key="1">
    <citation type="submission" date="2016-10" db="EMBL/GenBank/DDBJ databases">
        <title>Pseudoalteromonas amylolytica sp. nov., isolated from the surface seawater.</title>
        <authorList>
            <person name="Wu Y.-H."/>
            <person name="Cheng H."/>
            <person name="Jin X.-B."/>
            <person name="Wang C.-S."/>
            <person name="Xu X.-W."/>
        </authorList>
    </citation>
    <scope>NUCLEOTIDE SEQUENCE [LARGE SCALE GENOMIC DNA]</scope>
    <source>
        <strain evidence="13 14">JCM 12483</strain>
    </source>
</reference>
<dbReference type="HAMAP" id="MF_01939">
    <property type="entry name" value="PrpB"/>
    <property type="match status" value="1"/>
</dbReference>
<evidence type="ECO:0000256" key="6">
    <source>
        <dbReference type="ARBA" id="ARBA00022842"/>
    </source>
</evidence>
<name>A0A1S1N0Q1_9GAMM</name>
<evidence type="ECO:0000256" key="7">
    <source>
        <dbReference type="ARBA" id="ARBA00023239"/>
    </source>
</evidence>
<feature type="binding site" evidence="11">
    <location>
        <position position="188"/>
    </location>
    <ligand>
        <name>substrate</name>
    </ligand>
</feature>
<evidence type="ECO:0000256" key="3">
    <source>
        <dbReference type="ARBA" id="ARBA00009282"/>
    </source>
</evidence>
<feature type="binding site" evidence="11">
    <location>
        <begin position="123"/>
        <end position="124"/>
    </location>
    <ligand>
        <name>substrate</name>
    </ligand>
</feature>
<dbReference type="NCBIfam" id="NF008455">
    <property type="entry name" value="PRK11320.1"/>
    <property type="match status" value="1"/>
</dbReference>
<feature type="binding site" evidence="11">
    <location>
        <begin position="46"/>
        <end position="48"/>
    </location>
    <ligand>
        <name>substrate</name>
    </ligand>
</feature>
<comment type="function">
    <text evidence="11">Involved in the catabolism of short chain fatty acids (SCFA) via the 2-methylcitrate cycle (propionate degradation route). Catalyzes the thermodynamically favored C-C bond cleavage of (2R,3S)-2-methylisocitrate to yield pyruvate and succinate via an alpha-carboxy-carbanion intermediate.</text>
</comment>
<dbReference type="Pfam" id="PF13714">
    <property type="entry name" value="PEP_mutase"/>
    <property type="match status" value="1"/>
</dbReference>
<dbReference type="GO" id="GO:0000287">
    <property type="term" value="F:magnesium ion binding"/>
    <property type="evidence" value="ECO:0007669"/>
    <property type="project" value="UniProtKB-UniRule"/>
</dbReference>
<dbReference type="UniPathway" id="UPA00946"/>
<keyword evidence="14" id="KW-1185">Reference proteome</keyword>
<feature type="binding site" evidence="11">
    <location>
        <position position="241"/>
    </location>
    <ligand>
        <name>substrate</name>
    </ligand>
</feature>
<dbReference type="InterPro" id="IPR040442">
    <property type="entry name" value="Pyrv_kinase-like_dom_sf"/>
</dbReference>
<dbReference type="EC" id="4.1.3.30" evidence="4 11"/>
<evidence type="ECO:0000256" key="1">
    <source>
        <dbReference type="ARBA" id="ARBA00001050"/>
    </source>
</evidence>
<feature type="binding site" evidence="11">
    <location>
        <begin position="210"/>
        <end position="212"/>
    </location>
    <ligand>
        <name>substrate</name>
    </ligand>
</feature>
<keyword evidence="7 11" id="KW-0456">Lyase</keyword>
<dbReference type="OrthoDB" id="9771433at2"/>
<dbReference type="GO" id="GO:0046421">
    <property type="term" value="F:methylisocitrate lyase activity"/>
    <property type="evidence" value="ECO:0007669"/>
    <property type="project" value="UniProtKB-UniRule"/>
</dbReference>
<feature type="binding site" evidence="11">
    <location>
        <position position="86"/>
    </location>
    <ligand>
        <name>Mg(2+)</name>
        <dbReference type="ChEBI" id="CHEBI:18420"/>
    </ligand>
</feature>
<proteinExistence type="inferred from homology"/>
<dbReference type="InterPro" id="IPR018523">
    <property type="entry name" value="Isocitrate_lyase_ph_CS"/>
</dbReference>
<comment type="cofactor">
    <cofactor evidence="2 11">
        <name>Mg(2+)</name>
        <dbReference type="ChEBI" id="CHEBI:18420"/>
    </cofactor>
</comment>
<dbReference type="InterPro" id="IPR012695">
    <property type="entry name" value="PrpB"/>
</dbReference>
<dbReference type="SUPFAM" id="SSF51621">
    <property type="entry name" value="Phosphoenolpyruvate/pyruvate domain"/>
    <property type="match status" value="1"/>
</dbReference>
<evidence type="ECO:0000256" key="8">
    <source>
        <dbReference type="ARBA" id="ARBA00044762"/>
    </source>
</evidence>
<dbReference type="EMBL" id="MNAN01000037">
    <property type="protein sequence ID" value="OHU93569.1"/>
    <property type="molecule type" value="Genomic_DNA"/>
</dbReference>
<evidence type="ECO:0000313" key="14">
    <source>
        <dbReference type="Proteomes" id="UP000180253"/>
    </source>
</evidence>
<comment type="caution">
    <text evidence="13">The sequence shown here is derived from an EMBL/GenBank/DDBJ whole genome shotgun (WGS) entry which is preliminary data.</text>
</comment>
<evidence type="ECO:0000256" key="10">
    <source>
        <dbReference type="ARBA" id="ARBA00073849"/>
    </source>
</evidence>
<comment type="function">
    <text evidence="9">Involved in the catabolism of short chain fatty acids (SCFA) via the 2-methylcitrate cycle I (propionate degradation route). Catalyzes the thermodynamically favored C-C bond cleavage of (2R,3S)-2-methylisocitrate to yield pyruvate and succinate via an alpha-carboxy-carbanion intermediate.</text>
</comment>
<dbReference type="Proteomes" id="UP000180253">
    <property type="component" value="Unassembled WGS sequence"/>
</dbReference>
<evidence type="ECO:0000256" key="2">
    <source>
        <dbReference type="ARBA" id="ARBA00001946"/>
    </source>
</evidence>
<feature type="binding site" evidence="11">
    <location>
        <position position="270"/>
    </location>
    <ligand>
        <name>substrate</name>
    </ligand>
</feature>
<dbReference type="NCBIfam" id="TIGR02317">
    <property type="entry name" value="prpB"/>
    <property type="match status" value="1"/>
</dbReference>
<dbReference type="PANTHER" id="PTHR42905">
    <property type="entry name" value="PHOSPHOENOLPYRUVATE CARBOXYLASE"/>
    <property type="match status" value="1"/>
</dbReference>
<dbReference type="FunFam" id="3.20.20.60:FF:000009">
    <property type="entry name" value="2-methylisocitrate lyase"/>
    <property type="match status" value="1"/>
</dbReference>
<dbReference type="STRING" id="327939.BIW53_19710"/>
<sequence>MTGYKSAGKKFREALVANQPLQIVGTINAYSAIMAKKIGHQAIYLSGGGVANASYGLPDLGMTSLNDVIADVQRITSACDLPLMVDIDTGWGGAFNIAKTIRDMEKAGAAAVHMEDQVAQKRCGHRPNKEIVSTQEMVDRIKAAVDARTDSDFFIMARTDAFAQEGLEAAIERAKAYVAAGADGIFAEAVQTEEHYRAFSEALDVPILANITEFGKTELWNKDQLAQWGVDMVLYPLSAFRAMNKAAELVYQTILSDGDQKAVIDTMQTRMDLYDYLGYHDYEQKLDSLFAEGKNK</sequence>
<evidence type="ECO:0000256" key="5">
    <source>
        <dbReference type="ARBA" id="ARBA00022723"/>
    </source>
</evidence>
<accession>A0A1S1N0Q1</accession>
<evidence type="ECO:0000256" key="4">
    <source>
        <dbReference type="ARBA" id="ARBA00012260"/>
    </source>
</evidence>
<keyword evidence="6 11" id="KW-0460">Magnesium</keyword>
<organism evidence="13 14">
    <name type="scientific">Pseudoalteromonas byunsanensis</name>
    <dbReference type="NCBI Taxonomy" id="327939"/>
    <lineage>
        <taxon>Bacteria</taxon>
        <taxon>Pseudomonadati</taxon>
        <taxon>Pseudomonadota</taxon>
        <taxon>Gammaproteobacteria</taxon>
        <taxon>Alteromonadales</taxon>
        <taxon>Pseudoalteromonadaceae</taxon>
        <taxon>Pseudoalteromonas</taxon>
    </lineage>
</organism>
<comment type="catalytic activity">
    <reaction evidence="1 11 12">
        <text>(2S,3R)-3-hydroxybutane-1,2,3-tricarboxylate = pyruvate + succinate</text>
        <dbReference type="Rhea" id="RHEA:16809"/>
        <dbReference type="ChEBI" id="CHEBI:15361"/>
        <dbReference type="ChEBI" id="CHEBI:30031"/>
        <dbReference type="ChEBI" id="CHEBI:57429"/>
        <dbReference type="EC" id="4.1.3.30"/>
    </reaction>
</comment>
<comment type="subunit">
    <text evidence="8 11">Homotetramer; dimer of dimers.</text>
</comment>
<dbReference type="InterPro" id="IPR039556">
    <property type="entry name" value="ICL/PEPM"/>
</dbReference>
<dbReference type="CDD" id="cd00377">
    <property type="entry name" value="ICL_PEPM"/>
    <property type="match status" value="1"/>
</dbReference>
<dbReference type="PROSITE" id="PS00161">
    <property type="entry name" value="ISOCITRATE_LYASE"/>
    <property type="match status" value="1"/>
</dbReference>
<evidence type="ECO:0000256" key="9">
    <source>
        <dbReference type="ARBA" id="ARBA00057039"/>
    </source>
</evidence>
<protein>
    <recommendedName>
        <fullName evidence="10 11">2-methylisocitrate lyase</fullName>
        <shortName evidence="11">2-MIC</shortName>
        <shortName evidence="11">MICL</shortName>
        <ecNumber evidence="4 11">4.1.3.30</ecNumber>
    </recommendedName>
    <alternativeName>
        <fullName evidence="11">(2R,3S)-2-methylisocitrate lyase</fullName>
    </alternativeName>
</protein>
<evidence type="ECO:0000256" key="12">
    <source>
        <dbReference type="RuleBase" id="RU361121"/>
    </source>
</evidence>
<feature type="binding site" evidence="11">
    <location>
        <position position="158"/>
    </location>
    <ligand>
        <name>substrate</name>
    </ligand>
</feature>
<gene>
    <name evidence="11" type="primary">prpB</name>
    <name evidence="13" type="ORF">BIW53_19710</name>
</gene>
<evidence type="ECO:0000313" key="13">
    <source>
        <dbReference type="EMBL" id="OHU93569.1"/>
    </source>
</evidence>
<dbReference type="RefSeq" id="WP_070993725.1">
    <property type="nucleotide sequence ID" value="NZ_CBCSHD010000006.1"/>
</dbReference>
<dbReference type="AlphaFoldDB" id="A0A1S1N0Q1"/>
<feature type="binding site" evidence="11">
    <location>
        <position position="88"/>
    </location>
    <ligand>
        <name>Mg(2+)</name>
        <dbReference type="ChEBI" id="CHEBI:18420"/>
    </ligand>
</feature>
<dbReference type="Gene3D" id="3.20.20.60">
    <property type="entry name" value="Phosphoenolpyruvate-binding domains"/>
    <property type="match status" value="1"/>
</dbReference>
<comment type="pathway">
    <text evidence="11 12">Organic acid metabolism; propanoate degradation.</text>
</comment>
<dbReference type="PANTHER" id="PTHR42905:SF5">
    <property type="entry name" value="CARBOXYVINYL-CARBOXYPHOSPHONATE PHOSPHORYLMUTASE, CHLOROPLASTIC"/>
    <property type="match status" value="1"/>
</dbReference>